<dbReference type="GO" id="GO:0031418">
    <property type="term" value="F:L-ascorbic acid binding"/>
    <property type="evidence" value="ECO:0007669"/>
    <property type="project" value="InterPro"/>
</dbReference>
<evidence type="ECO:0000259" key="9">
    <source>
        <dbReference type="PROSITE" id="PS51471"/>
    </source>
</evidence>
<dbReference type="SMART" id="SM00702">
    <property type="entry name" value="P4Hc"/>
    <property type="match status" value="1"/>
</dbReference>
<evidence type="ECO:0000256" key="5">
    <source>
        <dbReference type="ARBA" id="ARBA00023002"/>
    </source>
</evidence>
<dbReference type="InterPro" id="IPR044862">
    <property type="entry name" value="Pro_4_hyd_alph_FE2OG_OXY"/>
</dbReference>
<evidence type="ECO:0000256" key="6">
    <source>
        <dbReference type="ARBA" id="ARBA00023004"/>
    </source>
</evidence>
<dbReference type="Pfam" id="PF13640">
    <property type="entry name" value="2OG-FeII_Oxy_3"/>
    <property type="match status" value="1"/>
</dbReference>
<dbReference type="EMBL" id="JATAAI010000058">
    <property type="protein sequence ID" value="KAK1732748.1"/>
    <property type="molecule type" value="Genomic_DNA"/>
</dbReference>
<dbReference type="CDD" id="cd00761">
    <property type="entry name" value="Glyco_tranf_GTA_type"/>
    <property type="match status" value="1"/>
</dbReference>
<organism evidence="10 11">
    <name type="scientific">Skeletonema marinoi</name>
    <dbReference type="NCBI Taxonomy" id="267567"/>
    <lineage>
        <taxon>Eukaryota</taxon>
        <taxon>Sar</taxon>
        <taxon>Stramenopiles</taxon>
        <taxon>Ochrophyta</taxon>
        <taxon>Bacillariophyta</taxon>
        <taxon>Coscinodiscophyceae</taxon>
        <taxon>Thalassiosirophycidae</taxon>
        <taxon>Thalassiosirales</taxon>
        <taxon>Skeletonemataceae</taxon>
        <taxon>Skeletonema</taxon>
        <taxon>Skeletonema marinoi-dohrnii complex</taxon>
    </lineage>
</organism>
<dbReference type="InterPro" id="IPR029044">
    <property type="entry name" value="Nucleotide-diphossugar_trans"/>
</dbReference>
<evidence type="ECO:0000256" key="3">
    <source>
        <dbReference type="ARBA" id="ARBA00022723"/>
    </source>
</evidence>
<dbReference type="InterPro" id="IPR005123">
    <property type="entry name" value="Oxoglu/Fe-dep_dioxygenase_dom"/>
</dbReference>
<dbReference type="Proteomes" id="UP001224775">
    <property type="component" value="Unassembled WGS sequence"/>
</dbReference>
<feature type="domain" description="Fe2OG dioxygenase" evidence="9">
    <location>
        <begin position="150"/>
        <end position="275"/>
    </location>
</feature>
<keyword evidence="5" id="KW-0560">Oxidoreductase</keyword>
<evidence type="ECO:0000256" key="4">
    <source>
        <dbReference type="ARBA" id="ARBA00022964"/>
    </source>
</evidence>
<dbReference type="Gene3D" id="2.60.120.620">
    <property type="entry name" value="q2cbj1_9rhob like domain"/>
    <property type="match status" value="1"/>
</dbReference>
<keyword evidence="11" id="KW-1185">Reference proteome</keyword>
<feature type="region of interest" description="Disordered" evidence="8">
    <location>
        <begin position="583"/>
        <end position="603"/>
    </location>
</feature>
<dbReference type="EC" id="1.14.11.4" evidence="2"/>
<comment type="cofactor">
    <cofactor evidence="1">
        <name>L-ascorbate</name>
        <dbReference type="ChEBI" id="CHEBI:38290"/>
    </cofactor>
</comment>
<keyword evidence="6" id="KW-0408">Iron</keyword>
<dbReference type="PROSITE" id="PS51471">
    <property type="entry name" value="FE2OG_OXY"/>
    <property type="match status" value="1"/>
</dbReference>
<dbReference type="GO" id="GO:0016757">
    <property type="term" value="F:glycosyltransferase activity"/>
    <property type="evidence" value="ECO:0007669"/>
    <property type="project" value="UniProtKB-KW"/>
</dbReference>
<dbReference type="InterPro" id="IPR021067">
    <property type="entry name" value="Glycosyltransferase"/>
</dbReference>
<evidence type="ECO:0000256" key="2">
    <source>
        <dbReference type="ARBA" id="ARBA00012264"/>
    </source>
</evidence>
<dbReference type="InterPro" id="IPR006620">
    <property type="entry name" value="Pro_4_hyd_alph"/>
</dbReference>
<dbReference type="GO" id="GO:0008475">
    <property type="term" value="F:procollagen-lysine 5-dioxygenase activity"/>
    <property type="evidence" value="ECO:0007669"/>
    <property type="project" value="UniProtKB-EC"/>
</dbReference>
<dbReference type="PANTHER" id="PTHR34496:SF9">
    <property type="entry name" value="[SKP1-PROTEIN]-HYDROXYPROLINE N-ACETYLGLUCOSAMINYLTRANSFERASE"/>
    <property type="match status" value="1"/>
</dbReference>
<evidence type="ECO:0000256" key="7">
    <source>
        <dbReference type="ARBA" id="ARBA00047930"/>
    </source>
</evidence>
<keyword evidence="10" id="KW-0808">Transferase</keyword>
<dbReference type="Pfam" id="PF11397">
    <property type="entry name" value="GlcNAc"/>
    <property type="match status" value="2"/>
</dbReference>
<dbReference type="GO" id="GO:0005506">
    <property type="term" value="F:iron ion binding"/>
    <property type="evidence" value="ECO:0007669"/>
    <property type="project" value="InterPro"/>
</dbReference>
<keyword evidence="4" id="KW-0223">Dioxygenase</keyword>
<keyword evidence="10" id="KW-0328">Glycosyltransferase</keyword>
<sequence>MAKQLSGWTPKTEHLLLYNGGGGYDIIDHAMEASFPMHCLLHELRTNGWIGDFDESGGDTAKKGRLAPARTAADVNLQSLFGGFLDDDNSDKGTSSNVRGDESAFISREERSQLDFPVNYPFLHRLIRSIEITVTKDDTMLQRHFKFDTSQTSVQLARYCGDDKSGYPRHCDRGMTCTQEGNHNSDDEEGKMQRLLTFVYYLTPSDWDEQLDGGALRMFSTQQDDASEGTNNNDSYFDVTPHSGRLVVFRSDVMEHEVMPSKRRERIAITVWLYGRRVRSDDDKLLVSSLGKESASRGAISVPDTVLLPPPLLIAESVTQQQGEATIFVAIPSYRDIETFPTIKSLIETSKNPQRIYIGVVFQVDTSSNEEVEQFTSGSDYASYFKEYKWNPQTNLRTITIDHRHATGPCYARHLAQSLHRGEDYVLQIDSHMRFRPGWDVYLIHQLNQCHDPSMSVLTTYPPNYDHPHGPGPHAETRGTILVPWKFDDKDGMLRQKGRLMNKSTSSSQNNNNIPCLLFAGGFNFFQPSLLELCPYDGKLHGLFFGEEISMAVRLFTNGVDLYAPPQTVCYHMWKRNPLRKTQDVGSVGGDNDSINASDPTSGREASLNIVRMQLRGMGRGLGTVRTVKQFEEALGVDFETHELSKGRENAGLDDEAFVSSSQGITGDDATLNGTNDEARIAENDMSTVMSLVSQFMGNA</sequence>
<evidence type="ECO:0000256" key="1">
    <source>
        <dbReference type="ARBA" id="ARBA00001961"/>
    </source>
</evidence>
<reference evidence="10" key="1">
    <citation type="submission" date="2023-06" db="EMBL/GenBank/DDBJ databases">
        <title>Survivors Of The Sea: Transcriptome response of Skeletonema marinoi to long-term dormancy.</title>
        <authorList>
            <person name="Pinder M.I.M."/>
            <person name="Kourtchenko O."/>
            <person name="Robertson E.K."/>
            <person name="Larsson T."/>
            <person name="Maumus F."/>
            <person name="Osuna-Cruz C.M."/>
            <person name="Vancaester E."/>
            <person name="Stenow R."/>
            <person name="Vandepoele K."/>
            <person name="Ploug H."/>
            <person name="Bruchert V."/>
            <person name="Godhe A."/>
            <person name="Topel M."/>
        </authorList>
    </citation>
    <scope>NUCLEOTIDE SEQUENCE</scope>
    <source>
        <strain evidence="10">R05AC</strain>
    </source>
</reference>
<proteinExistence type="predicted"/>
<protein>
    <recommendedName>
        <fullName evidence="2">procollagen-lysine 5-dioxygenase</fullName>
        <ecNumber evidence="2">1.14.11.4</ecNumber>
    </recommendedName>
</protein>
<dbReference type="SUPFAM" id="SSF53448">
    <property type="entry name" value="Nucleotide-diphospho-sugar transferases"/>
    <property type="match status" value="1"/>
</dbReference>
<dbReference type="AlphaFoldDB" id="A0AAD9D4I2"/>
<dbReference type="Gene3D" id="3.90.550.10">
    <property type="entry name" value="Spore Coat Polysaccharide Biosynthesis Protein SpsA, Chain A"/>
    <property type="match status" value="1"/>
</dbReference>
<evidence type="ECO:0000313" key="11">
    <source>
        <dbReference type="Proteomes" id="UP001224775"/>
    </source>
</evidence>
<dbReference type="PANTHER" id="PTHR34496">
    <property type="entry name" value="GLCNAC TRANSFERASE-RELATED"/>
    <property type="match status" value="1"/>
</dbReference>
<comment type="caution">
    <text evidence="10">The sequence shown here is derived from an EMBL/GenBank/DDBJ whole genome shotgun (WGS) entry which is preliminary data.</text>
</comment>
<keyword evidence="3" id="KW-0479">Metal-binding</keyword>
<comment type="catalytic activity">
    <reaction evidence="7">
        <text>L-lysyl-[collagen] + 2-oxoglutarate + O2 = (5R)-5-hydroxy-L-lysyl-[collagen] + succinate + CO2</text>
        <dbReference type="Rhea" id="RHEA:16569"/>
        <dbReference type="Rhea" id="RHEA-COMP:12751"/>
        <dbReference type="Rhea" id="RHEA-COMP:12752"/>
        <dbReference type="ChEBI" id="CHEBI:15379"/>
        <dbReference type="ChEBI" id="CHEBI:16526"/>
        <dbReference type="ChEBI" id="CHEBI:16810"/>
        <dbReference type="ChEBI" id="CHEBI:29969"/>
        <dbReference type="ChEBI" id="CHEBI:30031"/>
        <dbReference type="ChEBI" id="CHEBI:133442"/>
        <dbReference type="EC" id="1.14.11.4"/>
    </reaction>
</comment>
<accession>A0AAD9D4I2</accession>
<evidence type="ECO:0000313" key="10">
    <source>
        <dbReference type="EMBL" id="KAK1732748.1"/>
    </source>
</evidence>
<name>A0AAD9D4I2_9STRA</name>
<evidence type="ECO:0000256" key="8">
    <source>
        <dbReference type="SAM" id="MobiDB-lite"/>
    </source>
</evidence>
<gene>
    <name evidence="10" type="ORF">QTG54_016551</name>
</gene>